<dbReference type="SUPFAM" id="SSF75217">
    <property type="entry name" value="alpha/beta knot"/>
    <property type="match status" value="1"/>
</dbReference>
<dbReference type="SUPFAM" id="SSF88697">
    <property type="entry name" value="PUA domain-like"/>
    <property type="match status" value="1"/>
</dbReference>
<evidence type="ECO:0000256" key="2">
    <source>
        <dbReference type="ARBA" id="ARBA00005528"/>
    </source>
</evidence>
<accession>A0A6J6DFU7</accession>
<evidence type="ECO:0000259" key="11">
    <source>
        <dbReference type="Pfam" id="PF04452"/>
    </source>
</evidence>
<keyword evidence="6" id="KW-0489">Methyltransferase</keyword>
<dbReference type="Gene3D" id="3.40.1280.10">
    <property type="match status" value="1"/>
</dbReference>
<dbReference type="EMBL" id="CAEZTJ010000024">
    <property type="protein sequence ID" value="CAB4562967.1"/>
    <property type="molecule type" value="Genomic_DNA"/>
</dbReference>
<keyword evidence="7" id="KW-0808">Transferase</keyword>
<dbReference type="InterPro" id="IPR029026">
    <property type="entry name" value="tRNA_m1G_MTases_N"/>
</dbReference>
<dbReference type="CDD" id="cd18084">
    <property type="entry name" value="RsmE-like"/>
    <property type="match status" value="1"/>
</dbReference>
<evidence type="ECO:0000259" key="12">
    <source>
        <dbReference type="Pfam" id="PF20260"/>
    </source>
</evidence>
<dbReference type="NCBIfam" id="TIGR00046">
    <property type="entry name" value="RsmE family RNA methyltransferase"/>
    <property type="match status" value="1"/>
</dbReference>
<evidence type="ECO:0000256" key="1">
    <source>
        <dbReference type="ARBA" id="ARBA00004496"/>
    </source>
</evidence>
<dbReference type="InterPro" id="IPR029028">
    <property type="entry name" value="Alpha/beta_knot_MTases"/>
</dbReference>
<dbReference type="InterPro" id="IPR046887">
    <property type="entry name" value="RsmE_PUA-like"/>
</dbReference>
<feature type="domain" description="Ribosomal RNA small subunit methyltransferase E methyltransferase" evidence="11">
    <location>
        <begin position="78"/>
        <end position="243"/>
    </location>
</feature>
<name>A0A6J6DFU7_9ZZZZ</name>
<dbReference type="GO" id="GO:0070042">
    <property type="term" value="F:rRNA (uridine-N3-)-methyltransferase activity"/>
    <property type="evidence" value="ECO:0007669"/>
    <property type="project" value="TreeGrafter"/>
</dbReference>
<dbReference type="PANTHER" id="PTHR30027:SF3">
    <property type="entry name" value="16S RRNA (URACIL(1498)-N(3))-METHYLTRANSFERASE"/>
    <property type="match status" value="1"/>
</dbReference>
<keyword evidence="5" id="KW-0698">rRNA processing</keyword>
<protein>
    <recommendedName>
        <fullName evidence="3">16S rRNA (uracil(1498)-N(3))-methyltransferase</fullName>
        <ecNumber evidence="3">2.1.1.193</ecNumber>
    </recommendedName>
</protein>
<reference evidence="13" key="1">
    <citation type="submission" date="2020-05" db="EMBL/GenBank/DDBJ databases">
        <authorList>
            <person name="Chiriac C."/>
            <person name="Salcher M."/>
            <person name="Ghai R."/>
            <person name="Kavagutti S V."/>
        </authorList>
    </citation>
    <scope>NUCLEOTIDE SEQUENCE</scope>
</reference>
<dbReference type="AlphaFoldDB" id="A0A6J6DFU7"/>
<evidence type="ECO:0000256" key="3">
    <source>
        <dbReference type="ARBA" id="ARBA00012328"/>
    </source>
</evidence>
<evidence type="ECO:0000256" key="4">
    <source>
        <dbReference type="ARBA" id="ARBA00022490"/>
    </source>
</evidence>
<dbReference type="Pfam" id="PF20260">
    <property type="entry name" value="PUA_4"/>
    <property type="match status" value="1"/>
</dbReference>
<dbReference type="PANTHER" id="PTHR30027">
    <property type="entry name" value="RIBOSOMAL RNA SMALL SUBUNIT METHYLTRANSFERASE E"/>
    <property type="match status" value="1"/>
</dbReference>
<comment type="catalytic activity">
    <reaction evidence="10">
        <text>uridine(1498) in 16S rRNA + S-adenosyl-L-methionine = N(3)-methyluridine(1498) in 16S rRNA + S-adenosyl-L-homocysteine + H(+)</text>
        <dbReference type="Rhea" id="RHEA:42920"/>
        <dbReference type="Rhea" id="RHEA-COMP:10283"/>
        <dbReference type="Rhea" id="RHEA-COMP:10284"/>
        <dbReference type="ChEBI" id="CHEBI:15378"/>
        <dbReference type="ChEBI" id="CHEBI:57856"/>
        <dbReference type="ChEBI" id="CHEBI:59789"/>
        <dbReference type="ChEBI" id="CHEBI:65315"/>
        <dbReference type="ChEBI" id="CHEBI:74502"/>
        <dbReference type="EC" id="2.1.1.193"/>
    </reaction>
</comment>
<evidence type="ECO:0000256" key="10">
    <source>
        <dbReference type="ARBA" id="ARBA00047944"/>
    </source>
</evidence>
<organism evidence="13">
    <name type="scientific">freshwater metagenome</name>
    <dbReference type="NCBI Taxonomy" id="449393"/>
    <lineage>
        <taxon>unclassified sequences</taxon>
        <taxon>metagenomes</taxon>
        <taxon>ecological metagenomes</taxon>
    </lineage>
</organism>
<feature type="domain" description="Ribosomal RNA small subunit methyltransferase E PUA-like" evidence="12">
    <location>
        <begin position="21"/>
        <end position="67"/>
    </location>
</feature>
<keyword evidence="8" id="KW-0949">S-adenosyl-L-methionine</keyword>
<dbReference type="GO" id="GO:0005737">
    <property type="term" value="C:cytoplasm"/>
    <property type="evidence" value="ECO:0007669"/>
    <property type="project" value="UniProtKB-SubCell"/>
</dbReference>
<dbReference type="Pfam" id="PF04452">
    <property type="entry name" value="Methyltrans_RNA"/>
    <property type="match status" value="1"/>
</dbReference>
<evidence type="ECO:0000256" key="9">
    <source>
        <dbReference type="ARBA" id="ARBA00025699"/>
    </source>
</evidence>
<dbReference type="InterPro" id="IPR046886">
    <property type="entry name" value="RsmE_MTase_dom"/>
</dbReference>
<evidence type="ECO:0000256" key="5">
    <source>
        <dbReference type="ARBA" id="ARBA00022552"/>
    </source>
</evidence>
<evidence type="ECO:0000256" key="6">
    <source>
        <dbReference type="ARBA" id="ARBA00022603"/>
    </source>
</evidence>
<dbReference type="InterPro" id="IPR015947">
    <property type="entry name" value="PUA-like_sf"/>
</dbReference>
<evidence type="ECO:0000256" key="7">
    <source>
        <dbReference type="ARBA" id="ARBA00022679"/>
    </source>
</evidence>
<gene>
    <name evidence="13" type="ORF">UFOPK1650_00292</name>
</gene>
<proteinExistence type="inferred from homology"/>
<comment type="function">
    <text evidence="9">Specifically methylates the N3 position of the uracil ring of uridine 1498 (m3U1498) in 16S rRNA. Acts on the fully assembled 30S ribosomal subunit.</text>
</comment>
<dbReference type="GO" id="GO:0070475">
    <property type="term" value="P:rRNA base methylation"/>
    <property type="evidence" value="ECO:0007669"/>
    <property type="project" value="TreeGrafter"/>
</dbReference>
<evidence type="ECO:0000256" key="8">
    <source>
        <dbReference type="ARBA" id="ARBA00022691"/>
    </source>
</evidence>
<dbReference type="InterPro" id="IPR006700">
    <property type="entry name" value="RsmE"/>
</dbReference>
<dbReference type="EC" id="2.1.1.193" evidence="3"/>
<sequence length="250" mass="27707">MLSLYLVDSATVLEPGARLRIEGDEAHHISRVARHRVGDQIWISNGQGQRATVSIEEVDRSHVGVVIEDVATSGIPRVELRVIQALTKSDRTHECVELLVAAGVDLIQPWRAERSIGKWDQSNSPRKWSEWVNAAVKQSRRDRIPRLEGFTTDISLALASRSESEIFFALHEEARETLDSGLRARWQERIDAATSITLIIGPEGGLSERELAELDEVGVTQLRLGTPILRSAHAGAIALTSLQASFGLWR</sequence>
<evidence type="ECO:0000313" key="13">
    <source>
        <dbReference type="EMBL" id="CAB4562967.1"/>
    </source>
</evidence>
<comment type="subcellular location">
    <subcellularLocation>
        <location evidence="1">Cytoplasm</location>
    </subcellularLocation>
</comment>
<dbReference type="PIRSF" id="PIRSF015601">
    <property type="entry name" value="MTase_slr0722"/>
    <property type="match status" value="1"/>
</dbReference>
<keyword evidence="4" id="KW-0963">Cytoplasm</keyword>
<comment type="similarity">
    <text evidence="2">Belongs to the RNA methyltransferase RsmE family.</text>
</comment>